<evidence type="ECO:0000313" key="1">
    <source>
        <dbReference type="EMBL" id="KAL3777722.1"/>
    </source>
</evidence>
<proteinExistence type="predicted"/>
<evidence type="ECO:0000313" key="2">
    <source>
        <dbReference type="Proteomes" id="UP001530315"/>
    </source>
</evidence>
<gene>
    <name evidence="1" type="ORF">ACHAW5_008951</name>
</gene>
<reference evidence="1 2" key="1">
    <citation type="submission" date="2024-10" db="EMBL/GenBank/DDBJ databases">
        <title>Updated reference genomes for cyclostephanoid diatoms.</title>
        <authorList>
            <person name="Roberts W.R."/>
            <person name="Alverson A.J."/>
        </authorList>
    </citation>
    <scope>NUCLEOTIDE SEQUENCE [LARGE SCALE GENOMIC DNA]</scope>
    <source>
        <strain evidence="1 2">AJA276-08</strain>
    </source>
</reference>
<protein>
    <submittedName>
        <fullName evidence="1">Uncharacterized protein</fullName>
    </submittedName>
</protein>
<sequence>MDDRINLLVESQLAPGRTLSDDPAFTFVEFNQIDSAHKGCVVCSLDMTSEPHRWEEALRLYGVMPGEMERYASALLTDAEQLAAQGDRSACIPDGDPPQQSYALTEQVLRMLTLEEVNDAASRLCAHITELQDGEMGSEGTIVVVACAPKSNDGDLDEYRLRDAIREACSLDVAPEEDLVVPYTLVTEEELDDAAREYPSRWESARFPDGTPNMPADRVMRPFTLLQLGNSMRVGVTQNLAESQRGHLRLVAPGGRDAEEQYGFRPGSLAMGARAVQEGGSFGKFTWEQVELFAYARILCAHSETSSGLARAADSMMSVSSEDLLWPEDPVALCSPVVGKGRLGPTTLLRMALVETVEAPTRMPVQGGAATPSRGGREGIVGTGGKWGRPVAVLASFGFEFSEEADT</sequence>
<dbReference type="EMBL" id="JALLAZ020001269">
    <property type="protein sequence ID" value="KAL3777722.1"/>
    <property type="molecule type" value="Genomic_DNA"/>
</dbReference>
<accession>A0ABD3NPH3</accession>
<organism evidence="1 2">
    <name type="scientific">Stephanodiscus triporus</name>
    <dbReference type="NCBI Taxonomy" id="2934178"/>
    <lineage>
        <taxon>Eukaryota</taxon>
        <taxon>Sar</taxon>
        <taxon>Stramenopiles</taxon>
        <taxon>Ochrophyta</taxon>
        <taxon>Bacillariophyta</taxon>
        <taxon>Coscinodiscophyceae</taxon>
        <taxon>Thalassiosirophycidae</taxon>
        <taxon>Stephanodiscales</taxon>
        <taxon>Stephanodiscaceae</taxon>
        <taxon>Stephanodiscus</taxon>
    </lineage>
</organism>
<dbReference type="AlphaFoldDB" id="A0ABD3NPH3"/>
<comment type="caution">
    <text evidence="1">The sequence shown here is derived from an EMBL/GenBank/DDBJ whole genome shotgun (WGS) entry which is preliminary data.</text>
</comment>
<keyword evidence="2" id="KW-1185">Reference proteome</keyword>
<name>A0ABD3NPH3_9STRA</name>
<dbReference type="Proteomes" id="UP001530315">
    <property type="component" value="Unassembled WGS sequence"/>
</dbReference>